<name>B3T339_9ZZZZ</name>
<dbReference type="GO" id="GO:0016491">
    <property type="term" value="F:oxidoreductase activity"/>
    <property type="evidence" value="ECO:0007669"/>
    <property type="project" value="UniProtKB-KW"/>
</dbReference>
<dbReference type="EMBL" id="EU016590">
    <property type="protein sequence ID" value="ABZ06998.1"/>
    <property type="molecule type" value="Genomic_DNA"/>
</dbReference>
<accession>B3T339</accession>
<dbReference type="AlphaFoldDB" id="B3T339"/>
<feature type="domain" description="Nitroreductase" evidence="4">
    <location>
        <begin position="11"/>
        <end position="171"/>
    </location>
</feature>
<dbReference type="InterPro" id="IPR000415">
    <property type="entry name" value="Nitroreductase-like"/>
</dbReference>
<keyword evidence="3" id="KW-0560">Oxidoreductase</keyword>
<evidence type="ECO:0000313" key="5">
    <source>
        <dbReference type="EMBL" id="ABZ06998.1"/>
    </source>
</evidence>
<sequence>MTESIDLFEAIASQRAIRRFKPDPVPDELITRLLQAAIKAPSGGARQGWSFIVIRDQETKGKIGELYRSGDGFSITPDMTGQVRRVYGSAQYLEDHMEDVPVFILACIEANDNGTFSAASIYPAVQNILLAARGMGLGSCLTTRQMRFEEEIKQMLDIPEGVATAALLPIGFPAEGVGYGPTKRKALEEVAFDGGWGKGWQHPT</sequence>
<dbReference type="Pfam" id="PF00881">
    <property type="entry name" value="Nitroreductase"/>
    <property type="match status" value="1"/>
</dbReference>
<dbReference type="CDD" id="cd02062">
    <property type="entry name" value="Nitro_FMN_reductase"/>
    <property type="match status" value="1"/>
</dbReference>
<evidence type="ECO:0000256" key="3">
    <source>
        <dbReference type="ARBA" id="ARBA00023002"/>
    </source>
</evidence>
<proteinExistence type="predicted"/>
<evidence type="ECO:0000256" key="2">
    <source>
        <dbReference type="ARBA" id="ARBA00022643"/>
    </source>
</evidence>
<dbReference type="InterPro" id="IPR050627">
    <property type="entry name" value="Nitroreductase/BluB"/>
</dbReference>
<gene>
    <name evidence="5" type="ORF">ALOHA_HF4000ANIW93N21ctg1g5</name>
</gene>
<dbReference type="Gene3D" id="3.40.109.10">
    <property type="entry name" value="NADH Oxidase"/>
    <property type="match status" value="1"/>
</dbReference>
<dbReference type="PANTHER" id="PTHR23026:SF90">
    <property type="entry name" value="IODOTYROSINE DEIODINASE 1"/>
    <property type="match status" value="1"/>
</dbReference>
<evidence type="ECO:0000256" key="1">
    <source>
        <dbReference type="ARBA" id="ARBA00022630"/>
    </source>
</evidence>
<dbReference type="PANTHER" id="PTHR23026">
    <property type="entry name" value="NADPH NITROREDUCTASE"/>
    <property type="match status" value="1"/>
</dbReference>
<dbReference type="InterPro" id="IPR029479">
    <property type="entry name" value="Nitroreductase"/>
</dbReference>
<keyword evidence="1" id="KW-0285">Flavoprotein</keyword>
<keyword evidence="2" id="KW-0288">FMN</keyword>
<evidence type="ECO:0000259" key="4">
    <source>
        <dbReference type="Pfam" id="PF00881"/>
    </source>
</evidence>
<reference evidence="5" key="1">
    <citation type="journal article" date="2008" name="ISME J.">
        <title>Genomic patterns of recombination, clonal divergence and environment in marine microbial populations.</title>
        <authorList>
            <person name="Konstantinidis K.T."/>
            <person name="Delong E.F."/>
        </authorList>
    </citation>
    <scope>NUCLEOTIDE SEQUENCE</scope>
</reference>
<protein>
    <submittedName>
        <fullName evidence="5">Putative Nitroreductase family protein</fullName>
    </submittedName>
</protein>
<organism evidence="5">
    <name type="scientific">uncultured marine microorganism HF4000_ANIW93N21</name>
    <dbReference type="NCBI Taxonomy" id="455527"/>
    <lineage>
        <taxon>unclassified sequences</taxon>
        <taxon>environmental samples</taxon>
    </lineage>
</organism>
<dbReference type="SUPFAM" id="SSF55469">
    <property type="entry name" value="FMN-dependent nitroreductase-like"/>
    <property type="match status" value="1"/>
</dbReference>